<organism evidence="1 2">
    <name type="scientific">Pseudomonas fluorescens</name>
    <dbReference type="NCBI Taxonomy" id="294"/>
    <lineage>
        <taxon>Bacteria</taxon>
        <taxon>Pseudomonadati</taxon>
        <taxon>Pseudomonadota</taxon>
        <taxon>Gammaproteobacteria</taxon>
        <taxon>Pseudomonadales</taxon>
        <taxon>Pseudomonadaceae</taxon>
        <taxon>Pseudomonas</taxon>
    </lineage>
</organism>
<accession>A0A8B4I446</accession>
<dbReference type="AlphaFoldDB" id="A0A8B4I446"/>
<dbReference type="EMBL" id="LS483372">
    <property type="protein sequence ID" value="SQF89803.1"/>
    <property type="molecule type" value="Genomic_DNA"/>
</dbReference>
<evidence type="ECO:0000313" key="1">
    <source>
        <dbReference type="EMBL" id="SQF89803.1"/>
    </source>
</evidence>
<name>A0A8B4I446_PSEFL</name>
<evidence type="ECO:0000313" key="2">
    <source>
        <dbReference type="Proteomes" id="UP000248640"/>
    </source>
</evidence>
<sequence>MAAGLLAKAVSQSVHLYLTDRIREQARAHLFKRIPAYGRLRSTARSKCVGGVSQLILRPSNVSIDGN</sequence>
<proteinExistence type="predicted"/>
<dbReference type="Proteomes" id="UP000248640">
    <property type="component" value="Chromosome 1"/>
</dbReference>
<gene>
    <name evidence="1" type="ORF">NCTC10038_01192</name>
</gene>
<protein>
    <submittedName>
        <fullName evidence="1">Uncharacterized protein</fullName>
    </submittedName>
</protein>
<reference evidence="1 2" key="1">
    <citation type="submission" date="2018-06" db="EMBL/GenBank/DDBJ databases">
        <authorList>
            <consortium name="Pathogen Informatics"/>
            <person name="Doyle S."/>
        </authorList>
    </citation>
    <scope>NUCLEOTIDE SEQUENCE [LARGE SCALE GENOMIC DNA]</scope>
    <source>
        <strain evidence="1 2">NCTC10038</strain>
    </source>
</reference>